<name>A0A2H0UJI5_9BACT</name>
<evidence type="ECO:0000313" key="6">
    <source>
        <dbReference type="Proteomes" id="UP000229612"/>
    </source>
</evidence>
<dbReference type="GO" id="GO:0003677">
    <property type="term" value="F:DNA binding"/>
    <property type="evidence" value="ECO:0007669"/>
    <property type="project" value="InterPro"/>
</dbReference>
<dbReference type="InterPro" id="IPR035986">
    <property type="entry name" value="PKD_dom_sf"/>
</dbReference>
<dbReference type="Proteomes" id="UP000229612">
    <property type="component" value="Unassembled WGS sequence"/>
</dbReference>
<dbReference type="SUPFAM" id="SSF47781">
    <property type="entry name" value="RuvA domain 2-like"/>
    <property type="match status" value="1"/>
</dbReference>
<dbReference type="InterPro" id="IPR051675">
    <property type="entry name" value="Endo/Exo/Phosphatase_dom_1"/>
</dbReference>
<dbReference type="SUPFAM" id="SSF49299">
    <property type="entry name" value="PKD domain"/>
    <property type="match status" value="1"/>
</dbReference>
<dbReference type="Gene3D" id="1.10.150.320">
    <property type="entry name" value="Photosystem II 12 kDa extrinsic protein"/>
    <property type="match status" value="1"/>
</dbReference>
<dbReference type="InterPro" id="IPR000601">
    <property type="entry name" value="PKD_dom"/>
</dbReference>
<feature type="compositionally biased region" description="Low complexity" evidence="1">
    <location>
        <begin position="101"/>
        <end position="110"/>
    </location>
</feature>
<dbReference type="GO" id="GO:0015627">
    <property type="term" value="C:type II protein secretion system complex"/>
    <property type="evidence" value="ECO:0007669"/>
    <property type="project" value="TreeGrafter"/>
</dbReference>
<feature type="region of interest" description="Disordered" evidence="1">
    <location>
        <begin position="90"/>
        <end position="113"/>
    </location>
</feature>
<evidence type="ECO:0000259" key="4">
    <source>
        <dbReference type="PROSITE" id="PS50093"/>
    </source>
</evidence>
<dbReference type="PANTHER" id="PTHR21180:SF32">
    <property type="entry name" value="ENDONUCLEASE_EXONUCLEASE_PHOSPHATASE FAMILY DOMAIN-CONTAINING PROTEIN 1"/>
    <property type="match status" value="1"/>
</dbReference>
<dbReference type="CDD" id="cd00146">
    <property type="entry name" value="PKD"/>
    <property type="match status" value="1"/>
</dbReference>
<evidence type="ECO:0000256" key="1">
    <source>
        <dbReference type="SAM" id="MobiDB-lite"/>
    </source>
</evidence>
<keyword evidence="2" id="KW-0812">Transmembrane</keyword>
<dbReference type="Pfam" id="PF12836">
    <property type="entry name" value="HHH_3"/>
    <property type="match status" value="1"/>
</dbReference>
<dbReference type="GO" id="GO:0006281">
    <property type="term" value="P:DNA repair"/>
    <property type="evidence" value="ECO:0007669"/>
    <property type="project" value="InterPro"/>
</dbReference>
<proteinExistence type="predicted"/>
<comment type="caution">
    <text evidence="5">The sequence shown here is derived from an EMBL/GenBank/DDBJ whole genome shotgun (WGS) entry which is preliminary data.</text>
</comment>
<feature type="domain" description="PKD" evidence="4">
    <location>
        <begin position="120"/>
        <end position="183"/>
    </location>
</feature>
<keyword evidence="3" id="KW-0732">Signal</keyword>
<protein>
    <recommendedName>
        <fullName evidence="4">PKD domain-containing protein</fullName>
    </recommendedName>
</protein>
<organism evidence="5 6">
    <name type="scientific">Candidatus Kaiserbacteria bacterium CG10_big_fil_rev_8_21_14_0_10_44_10</name>
    <dbReference type="NCBI Taxonomy" id="1974606"/>
    <lineage>
        <taxon>Bacteria</taxon>
        <taxon>Candidatus Kaiseribacteriota</taxon>
    </lineage>
</organism>
<feature type="compositionally biased region" description="Acidic residues" evidence="1">
    <location>
        <begin position="90"/>
        <end position="100"/>
    </location>
</feature>
<keyword evidence="2" id="KW-1133">Transmembrane helix</keyword>
<dbReference type="AlphaFoldDB" id="A0A2H0UJI5"/>
<evidence type="ECO:0000256" key="3">
    <source>
        <dbReference type="SAM" id="SignalP"/>
    </source>
</evidence>
<dbReference type="PANTHER" id="PTHR21180">
    <property type="entry name" value="ENDONUCLEASE/EXONUCLEASE/PHOSPHATASE FAMILY DOMAIN-CONTAINING PROTEIN 1"/>
    <property type="match status" value="1"/>
</dbReference>
<accession>A0A2H0UJI5</accession>
<feature type="signal peptide" evidence="3">
    <location>
        <begin position="1"/>
        <end position="21"/>
    </location>
</feature>
<dbReference type="SMART" id="SM00278">
    <property type="entry name" value="HhH1"/>
    <property type="match status" value="1"/>
</dbReference>
<dbReference type="InterPro" id="IPR013783">
    <property type="entry name" value="Ig-like_fold"/>
</dbReference>
<gene>
    <name evidence="5" type="ORF">COU14_01585</name>
</gene>
<dbReference type="InterPro" id="IPR003583">
    <property type="entry name" value="Hlx-hairpin-Hlx_DNA-bd_motif"/>
</dbReference>
<dbReference type="EMBL" id="PFBG01000017">
    <property type="protein sequence ID" value="PIR85955.1"/>
    <property type="molecule type" value="Genomic_DNA"/>
</dbReference>
<reference evidence="6" key="1">
    <citation type="submission" date="2017-09" db="EMBL/GenBank/DDBJ databases">
        <title>Depth-based differentiation of microbial function through sediment-hosted aquifers and enrichment of novel symbionts in the deep terrestrial subsurface.</title>
        <authorList>
            <person name="Probst A.J."/>
            <person name="Ladd B."/>
            <person name="Jarett J.K."/>
            <person name="Geller-Mcgrath D.E."/>
            <person name="Sieber C.M.K."/>
            <person name="Emerson J.B."/>
            <person name="Anantharaman K."/>
            <person name="Thomas B.C."/>
            <person name="Malmstrom R."/>
            <person name="Stieglmeier M."/>
            <person name="Klingl A."/>
            <person name="Woyke T."/>
            <person name="Ryan C.M."/>
            <person name="Banfield J.F."/>
        </authorList>
    </citation>
    <scope>NUCLEOTIDE SEQUENCE [LARGE SCALE GENOMIC DNA]</scope>
</reference>
<dbReference type="InterPro" id="IPR010994">
    <property type="entry name" value="RuvA_2-like"/>
</dbReference>
<dbReference type="Pfam" id="PF18911">
    <property type="entry name" value="PKD_4"/>
    <property type="match status" value="1"/>
</dbReference>
<feature type="transmembrane region" description="Helical" evidence="2">
    <location>
        <begin position="344"/>
        <end position="362"/>
    </location>
</feature>
<dbReference type="Gene3D" id="2.60.40.10">
    <property type="entry name" value="Immunoglobulins"/>
    <property type="match status" value="1"/>
</dbReference>
<keyword evidence="2" id="KW-0472">Membrane</keyword>
<sequence>MQVRATIVLIITLLCPATALALVNINTASLDELDTLPGVGPATAEKIIEARPFSSVGDIENVAGIGGPGTKTYDGIIGLITLSGVTENVVNEEDESEEDNTSSSQSTQTKNSDKKVLYPVTDLHITAPNTVHVNEQVEFIAEPIDGRKNRLVRYFWNFGDGATADTASPTHSYKYPGTYVVVVESYYLKEEIITRHKIEVLPVNITLNTDMTGAVTVTNNGTEEINLHGMTVGGRGEFTFPEYSILMPNKSITVTPEINNEGSRLAVLRDQAGVLVATELTTLPTKSASRSTATVAARSGSVKQVTEGNYEKASQADSTIFGPKEAYASENQTAFASAADTEDFWPYAGLLIVILFGLYSIYASRPTTELS</sequence>
<evidence type="ECO:0000256" key="2">
    <source>
        <dbReference type="SAM" id="Phobius"/>
    </source>
</evidence>
<feature type="chain" id="PRO_5013897199" description="PKD domain-containing protein" evidence="3">
    <location>
        <begin position="22"/>
        <end position="371"/>
    </location>
</feature>
<dbReference type="PROSITE" id="PS50093">
    <property type="entry name" value="PKD"/>
    <property type="match status" value="1"/>
</dbReference>
<dbReference type="GO" id="GO:0015628">
    <property type="term" value="P:protein secretion by the type II secretion system"/>
    <property type="evidence" value="ECO:0007669"/>
    <property type="project" value="TreeGrafter"/>
</dbReference>
<evidence type="ECO:0000313" key="5">
    <source>
        <dbReference type="EMBL" id="PIR85955.1"/>
    </source>
</evidence>